<evidence type="ECO:0000313" key="5">
    <source>
        <dbReference type="Proteomes" id="UP000627984"/>
    </source>
</evidence>
<sequence>MPVTLVVEDDADHRNLLVLLLERAGCRVHAVADGADALPLAQRVRPDLVVLDWRLPNLPGPEVCRRLRATPKTAEVAVLMVTAWGGDSVENARQEACRAGADDFILKPIHPQEFLARVLTLLKRFPPARDRP</sequence>
<gene>
    <name evidence="4" type="ORF">GCM10010126_62350</name>
</gene>
<dbReference type="Proteomes" id="UP000627984">
    <property type="component" value="Unassembled WGS sequence"/>
</dbReference>
<dbReference type="PROSITE" id="PS50110">
    <property type="entry name" value="RESPONSE_REGULATORY"/>
    <property type="match status" value="1"/>
</dbReference>
<comment type="caution">
    <text evidence="4">The sequence shown here is derived from an EMBL/GenBank/DDBJ whole genome shotgun (WGS) entry which is preliminary data.</text>
</comment>
<dbReference type="SMART" id="SM00448">
    <property type="entry name" value="REC"/>
    <property type="match status" value="1"/>
</dbReference>
<reference evidence="4" key="2">
    <citation type="submission" date="2022-09" db="EMBL/GenBank/DDBJ databases">
        <authorList>
            <person name="Sun Q."/>
            <person name="Ohkuma M."/>
        </authorList>
    </citation>
    <scope>NUCLEOTIDE SEQUENCE</scope>
    <source>
        <strain evidence="4">JCM 3093</strain>
    </source>
</reference>
<dbReference type="InterPro" id="IPR011006">
    <property type="entry name" value="CheY-like_superfamily"/>
</dbReference>
<dbReference type="Gene3D" id="3.40.50.2300">
    <property type="match status" value="1"/>
</dbReference>
<dbReference type="InterPro" id="IPR050595">
    <property type="entry name" value="Bact_response_regulator"/>
</dbReference>
<evidence type="ECO:0000313" key="4">
    <source>
        <dbReference type="EMBL" id="GGK94410.1"/>
    </source>
</evidence>
<evidence type="ECO:0000256" key="2">
    <source>
        <dbReference type="PROSITE-ProRule" id="PRU00169"/>
    </source>
</evidence>
<proteinExistence type="predicted"/>
<organism evidence="4 5">
    <name type="scientific">Planomonospora parontospora</name>
    <dbReference type="NCBI Taxonomy" id="58119"/>
    <lineage>
        <taxon>Bacteria</taxon>
        <taxon>Bacillati</taxon>
        <taxon>Actinomycetota</taxon>
        <taxon>Actinomycetes</taxon>
        <taxon>Streptosporangiales</taxon>
        <taxon>Streptosporangiaceae</taxon>
        <taxon>Planomonospora</taxon>
    </lineage>
</organism>
<feature type="domain" description="Response regulatory" evidence="3">
    <location>
        <begin position="3"/>
        <end position="122"/>
    </location>
</feature>
<accession>A0AA37BMW8</accession>
<protein>
    <recommendedName>
        <fullName evidence="3">Response regulatory domain-containing protein</fullName>
    </recommendedName>
</protein>
<dbReference type="SUPFAM" id="SSF52172">
    <property type="entry name" value="CheY-like"/>
    <property type="match status" value="1"/>
</dbReference>
<dbReference type="PANTHER" id="PTHR44591">
    <property type="entry name" value="STRESS RESPONSE REGULATOR PROTEIN 1"/>
    <property type="match status" value="1"/>
</dbReference>
<dbReference type="RefSeq" id="WP_191897991.1">
    <property type="nucleotide sequence ID" value="NZ_BMQD01000029.1"/>
</dbReference>
<name>A0AA37BMW8_9ACTN</name>
<keyword evidence="1 2" id="KW-0597">Phosphoprotein</keyword>
<dbReference type="Pfam" id="PF00072">
    <property type="entry name" value="Response_reg"/>
    <property type="match status" value="1"/>
</dbReference>
<dbReference type="InterPro" id="IPR001789">
    <property type="entry name" value="Sig_transdc_resp-reg_receiver"/>
</dbReference>
<dbReference type="PANTHER" id="PTHR44591:SF3">
    <property type="entry name" value="RESPONSE REGULATORY DOMAIN-CONTAINING PROTEIN"/>
    <property type="match status" value="1"/>
</dbReference>
<feature type="modified residue" description="4-aspartylphosphate" evidence="2">
    <location>
        <position position="52"/>
    </location>
</feature>
<dbReference type="GO" id="GO:0000160">
    <property type="term" value="P:phosphorelay signal transduction system"/>
    <property type="evidence" value="ECO:0007669"/>
    <property type="project" value="InterPro"/>
</dbReference>
<reference evidence="4" key="1">
    <citation type="journal article" date="2014" name="Int. J. Syst. Evol. Microbiol.">
        <title>Complete genome sequence of Corynebacterium casei LMG S-19264T (=DSM 44701T), isolated from a smear-ripened cheese.</title>
        <authorList>
            <consortium name="US DOE Joint Genome Institute (JGI-PGF)"/>
            <person name="Walter F."/>
            <person name="Albersmeier A."/>
            <person name="Kalinowski J."/>
            <person name="Ruckert C."/>
        </authorList>
    </citation>
    <scope>NUCLEOTIDE SEQUENCE</scope>
    <source>
        <strain evidence="4">JCM 3093</strain>
    </source>
</reference>
<dbReference type="CDD" id="cd17574">
    <property type="entry name" value="REC_OmpR"/>
    <property type="match status" value="1"/>
</dbReference>
<dbReference type="AlphaFoldDB" id="A0AA37BMW8"/>
<evidence type="ECO:0000256" key="1">
    <source>
        <dbReference type="ARBA" id="ARBA00022553"/>
    </source>
</evidence>
<dbReference type="EMBL" id="BMQD01000029">
    <property type="protein sequence ID" value="GGK94410.1"/>
    <property type="molecule type" value="Genomic_DNA"/>
</dbReference>
<evidence type="ECO:0000259" key="3">
    <source>
        <dbReference type="PROSITE" id="PS50110"/>
    </source>
</evidence>